<dbReference type="EMBL" id="FNAD01000001">
    <property type="protein sequence ID" value="SDC95910.1"/>
    <property type="molecule type" value="Genomic_DNA"/>
</dbReference>
<name>A0A1G6QU70_9ACTN</name>
<evidence type="ECO:0000313" key="1">
    <source>
        <dbReference type="EMBL" id="SDC95910.1"/>
    </source>
</evidence>
<dbReference type="Proteomes" id="UP000198949">
    <property type="component" value="Unassembled WGS sequence"/>
</dbReference>
<accession>A0A1G6QU70</accession>
<evidence type="ECO:0000313" key="2">
    <source>
        <dbReference type="Proteomes" id="UP000198949"/>
    </source>
</evidence>
<dbReference type="AlphaFoldDB" id="A0A1G6QU70"/>
<proteinExistence type="predicted"/>
<gene>
    <name evidence="1" type="ORF">SAMN05216270_101118</name>
</gene>
<organism evidence="1 2">
    <name type="scientific">Glycomyces harbinensis</name>
    <dbReference type="NCBI Taxonomy" id="58114"/>
    <lineage>
        <taxon>Bacteria</taxon>
        <taxon>Bacillati</taxon>
        <taxon>Actinomycetota</taxon>
        <taxon>Actinomycetes</taxon>
        <taxon>Glycomycetales</taxon>
        <taxon>Glycomycetaceae</taxon>
        <taxon>Glycomyces</taxon>
    </lineage>
</organism>
<keyword evidence="2" id="KW-1185">Reference proteome</keyword>
<reference evidence="2" key="1">
    <citation type="submission" date="2016-10" db="EMBL/GenBank/DDBJ databases">
        <authorList>
            <person name="Varghese N."/>
            <person name="Submissions S."/>
        </authorList>
    </citation>
    <scope>NUCLEOTIDE SEQUENCE [LARGE SCALE GENOMIC DNA]</scope>
    <source>
        <strain evidence="2">CGMCC 4.3516</strain>
    </source>
</reference>
<protein>
    <submittedName>
        <fullName evidence="1">Uncharacterized protein</fullName>
    </submittedName>
</protein>
<sequence>MVRCPPRIGKAGFLHVVEPEWALPDLAAEGKDITDRFFNQLVNDGLLSGQLGGNMTANGAWGAITTPLAERFLAFLSDQTESL</sequence>